<keyword evidence="4" id="KW-1185">Reference proteome</keyword>
<dbReference type="AlphaFoldDB" id="A0A850PJE6"/>
<name>A0A850PJE6_9MYCO</name>
<feature type="compositionally biased region" description="Acidic residues" evidence="1">
    <location>
        <begin position="473"/>
        <end position="526"/>
    </location>
</feature>
<dbReference type="Proteomes" id="UP000570517">
    <property type="component" value="Unassembled WGS sequence"/>
</dbReference>
<comment type="caution">
    <text evidence="3">The sequence shown here is derived from an EMBL/GenBank/DDBJ whole genome shotgun (WGS) entry which is preliminary data.</text>
</comment>
<dbReference type="Pfam" id="PF08237">
    <property type="entry name" value="PE-PPE"/>
    <property type="match status" value="1"/>
</dbReference>
<evidence type="ECO:0000313" key="3">
    <source>
        <dbReference type="EMBL" id="NVN50352.1"/>
    </source>
</evidence>
<dbReference type="RefSeq" id="WP_178358713.1">
    <property type="nucleotide sequence ID" value="NZ_JABFYL010000024.1"/>
</dbReference>
<evidence type="ECO:0000259" key="2">
    <source>
        <dbReference type="Pfam" id="PF08237"/>
    </source>
</evidence>
<evidence type="ECO:0000256" key="1">
    <source>
        <dbReference type="SAM" id="MobiDB-lite"/>
    </source>
</evidence>
<dbReference type="Gene3D" id="3.40.50.1820">
    <property type="entry name" value="alpha/beta hydrolase"/>
    <property type="match status" value="1"/>
</dbReference>
<feature type="region of interest" description="Disordered" evidence="1">
    <location>
        <begin position="392"/>
        <end position="533"/>
    </location>
</feature>
<dbReference type="InterPro" id="IPR013228">
    <property type="entry name" value="PE-PPE_C"/>
</dbReference>
<proteinExistence type="predicted"/>
<feature type="compositionally biased region" description="Basic and acidic residues" evidence="1">
    <location>
        <begin position="409"/>
        <end position="429"/>
    </location>
</feature>
<reference evidence="3 4" key="1">
    <citation type="submission" date="2020-05" db="EMBL/GenBank/DDBJ databases">
        <title>Draft genome sequence of Mycobacterium hippocampi DL, isolated from European seabass, Dicentrarchus labrax, reared in fish farms.</title>
        <authorList>
            <person name="Stathopoulou P."/>
            <person name="Asimakis E."/>
            <person name="Tzokas K."/>
            <person name="Batargias C."/>
            <person name="Tsiamis G."/>
        </authorList>
    </citation>
    <scope>NUCLEOTIDE SEQUENCE [LARGE SCALE GENOMIC DNA]</scope>
    <source>
        <strain evidence="3 4">DL</strain>
    </source>
</reference>
<sequence length="533" mass="56823">MRNQARALVLVVTSLLTAMCLGIVSAFMGAVALGATALIVPGTGTPNANVVSDYRENVWNWYIDGVACTDAVDCADPDLVGIDYPASFWPMSFLPDWCVAGRCEKWDVSVGEGTDNLIAALAPFLDDTSTENVFIFGYSQGGDVVAQTMEYLAGLNLSDDVKDRLKVVTIGGIENPDGGLWQRLAWLRYLLGEPIPILDLSFEPGMPVDTGIVSTTIGFEYDPVVYAPRYWGNLLAVLNMVAAFDTVHGYYLSPNGEDESAVLPYGYTPGTLAPQLNCDLSPANCRTDSYGNSYIMIPATTLPLTDLVRSLTDSIGLGPLAKPFIDLVEPVLKVMVDLGFDWSGDPGVSRGSTILPFKIFQNWIKVGVDLVVAAAEGVEAFLGNFGTGAAATQQRISEQDDLGPAPDPSTREDADRVVARTADDERGDGVEADAVTVDETESAGGAAELDDVATHDVVTDDQVPGDEDKRLDDDEDKAAEDDVTEEDVTEEDVTDDDVTEDEATEDEATEDEATEDEATSDSDAGESDTAAAA</sequence>
<protein>
    <submittedName>
        <fullName evidence="3">No PPE/PE domain</fullName>
    </submittedName>
</protein>
<gene>
    <name evidence="3" type="ORF">HLY00_5287</name>
</gene>
<dbReference type="InterPro" id="IPR029058">
    <property type="entry name" value="AB_hydrolase_fold"/>
</dbReference>
<feature type="domain" description="PE-PPE" evidence="2">
    <location>
        <begin position="81"/>
        <end position="340"/>
    </location>
</feature>
<organism evidence="3 4">
    <name type="scientific">Mycolicibacterium hippocampi</name>
    <dbReference type="NCBI Taxonomy" id="659824"/>
    <lineage>
        <taxon>Bacteria</taxon>
        <taxon>Bacillati</taxon>
        <taxon>Actinomycetota</taxon>
        <taxon>Actinomycetes</taxon>
        <taxon>Mycobacteriales</taxon>
        <taxon>Mycobacteriaceae</taxon>
        <taxon>Mycolicibacterium</taxon>
    </lineage>
</organism>
<evidence type="ECO:0000313" key="4">
    <source>
        <dbReference type="Proteomes" id="UP000570517"/>
    </source>
</evidence>
<accession>A0A850PJE6</accession>
<dbReference type="EMBL" id="JABFYL010000024">
    <property type="protein sequence ID" value="NVN50352.1"/>
    <property type="molecule type" value="Genomic_DNA"/>
</dbReference>
<dbReference type="SUPFAM" id="SSF53474">
    <property type="entry name" value="alpha/beta-Hydrolases"/>
    <property type="match status" value="1"/>
</dbReference>